<dbReference type="PANTHER" id="PTHR33050">
    <property type="entry name" value="REVERSE TRANSCRIPTASE DOMAIN-CONTAINING PROTEIN"/>
    <property type="match status" value="1"/>
</dbReference>
<accession>A0A8H5M8N1</accession>
<feature type="region of interest" description="Disordered" evidence="1">
    <location>
        <begin position="434"/>
        <end position="464"/>
    </location>
</feature>
<feature type="compositionally biased region" description="Low complexity" evidence="1">
    <location>
        <begin position="117"/>
        <end position="128"/>
    </location>
</feature>
<dbReference type="SUPFAM" id="SSF56672">
    <property type="entry name" value="DNA/RNA polymerases"/>
    <property type="match status" value="1"/>
</dbReference>
<feature type="compositionally biased region" description="Polar residues" evidence="1">
    <location>
        <begin position="65"/>
        <end position="74"/>
    </location>
</feature>
<organism evidence="2 3">
    <name type="scientific">Tricholomella constricta</name>
    <dbReference type="NCBI Taxonomy" id="117010"/>
    <lineage>
        <taxon>Eukaryota</taxon>
        <taxon>Fungi</taxon>
        <taxon>Dikarya</taxon>
        <taxon>Basidiomycota</taxon>
        <taxon>Agaricomycotina</taxon>
        <taxon>Agaricomycetes</taxon>
        <taxon>Agaricomycetidae</taxon>
        <taxon>Agaricales</taxon>
        <taxon>Tricholomatineae</taxon>
        <taxon>Lyophyllaceae</taxon>
        <taxon>Tricholomella</taxon>
    </lineage>
</organism>
<evidence type="ECO:0000313" key="2">
    <source>
        <dbReference type="EMBL" id="KAF5384772.1"/>
    </source>
</evidence>
<dbReference type="Proteomes" id="UP000565441">
    <property type="component" value="Unassembled WGS sequence"/>
</dbReference>
<feature type="compositionally biased region" description="Pro residues" evidence="1">
    <location>
        <begin position="193"/>
        <end position="205"/>
    </location>
</feature>
<name>A0A8H5M8N1_9AGAR</name>
<sequence length="1331" mass="144066">MAGPSRPLTRASSRLRTVEPPALGDSPDSPLSPIAEQSSSPDPRGVHQRVARRTLSSDDERDTPSPGSERSSPHSPSPDAPTVRGPPALKAKPQWFLPQTNLPQLSHAPSDHSTAGVSSLPVLSNSNLPRPPFAKNISTLIGPTASRPTAFSAPLHPPPPAGPSGLPAFTDAAIRAAHDQVVNVLRAPDAPAVTPPRPARSPPDPLSERSRQRIRIEKGKGRAVPINPDFADHVLRNSRPLAPPTTAAVKPLPGAAFPSQRISPSRPQVSTSPVLTPMVISPARPTTAPSRPCGTGAFGAPFASVPFSVPGPVPAFPNPPVGTLLEPFALDQGPDIDPYTFQPYSGPPFQQNPPSAAAADVPQHPSPCGRVFSELDVARILQQFGRDMARSMQAPSLPTGAAAIPASPDAAAAWLSEQGFHPRRITVSDASAQGRPSAFTAGPSAGAVPQVSTSHTPGSPLRRWHSVHFANPSPRAAGSSRTAFTVDDSGLPAALFSTHDMEVNPFDVITPDRVIRILRGKWRDYIPMDALTDEACRDAAFAPSRASDASVSVSADGELQLKTTLISTVNEYKITPAQWRQASLNFVSALRIHLRAPGEAHPGGPLALQIAGYFEAHFTRIAQRPDFEHNFSTYLQYDIYLRRQWHSKFVAGLPVPRIQDFHQTAFFRFNEVSSRARLDAATAQLSAATAAASALVASASANNSKSFRDRNSNTESRSSADRSSSRKTDSGWSRQGSQPTPYRGTTTAPLPVPKPPAIGSTPAPFAASGSTALNSALLDFHFPISSPLKHWRWTALLQETGGLDRFAGVPRGLEFGFSLGLEDFTLTSTFSPPNHYKTAVHHEFIVNKYAEEIKLGRVSPGYPPSLIKSLFGHYRTAPLNVIESSHGKLRITVDHSYPRDNPLISSVNARIDSKRFQCAWGTFSACYLLVADAPPDTEASVFDVDAAFRNIPTRPAHRLFTAIVINGLVHLDARLNFGICPAPGIFGFVADAIVWIYLHMGVDALIKWVDDFVFFRYPTGRRSDGSPIFSYDESLIWGIAADLGWPWAPEKFVPFSSSFTYIGFLWSLADKTVCLPDAKRTKYLAKLADWSLGASVSLHSTESLIGTLNHVTLVVPQGRSHLPSLYRFRAAFSPTCSSWTKHRVTPAVMEDIAWWQATLSSSWCGVKIVRPPEPLDTLIYVDASTSWGIGFFLNGKWLAWELLPGWNCDGRDIGWGEMVAVDLALRAIIASGLRDCHLVVRSDNTGVVGALAAGRSRNSQQNMILRRIVENFQTHSIWLTTKWVSTVDNIADAPSRGRFPPKKLLFPYPPAIPRYLKPFVAPSVAYTSLVA</sequence>
<dbReference type="CDD" id="cd09275">
    <property type="entry name" value="RNase_HI_RT_DIRS1"/>
    <property type="match status" value="1"/>
</dbReference>
<dbReference type="PANTHER" id="PTHR33050:SF7">
    <property type="entry name" value="RIBONUCLEASE H"/>
    <property type="match status" value="1"/>
</dbReference>
<protein>
    <submittedName>
        <fullName evidence="2">Uncharacterized protein</fullName>
    </submittedName>
</protein>
<feature type="region of interest" description="Disordered" evidence="1">
    <location>
        <begin position="1"/>
        <end position="168"/>
    </location>
</feature>
<reference evidence="2 3" key="1">
    <citation type="journal article" date="2020" name="ISME J.">
        <title>Uncovering the hidden diversity of litter-decomposition mechanisms in mushroom-forming fungi.</title>
        <authorList>
            <person name="Floudas D."/>
            <person name="Bentzer J."/>
            <person name="Ahren D."/>
            <person name="Johansson T."/>
            <person name="Persson P."/>
            <person name="Tunlid A."/>
        </authorList>
    </citation>
    <scope>NUCLEOTIDE SEQUENCE [LARGE SCALE GENOMIC DNA]</scope>
    <source>
        <strain evidence="2 3">CBS 661.87</strain>
    </source>
</reference>
<gene>
    <name evidence="2" type="ORF">D9615_001263</name>
</gene>
<proteinExistence type="predicted"/>
<evidence type="ECO:0000256" key="1">
    <source>
        <dbReference type="SAM" id="MobiDB-lite"/>
    </source>
</evidence>
<dbReference type="OrthoDB" id="3255824at2759"/>
<dbReference type="InterPro" id="IPR043502">
    <property type="entry name" value="DNA/RNA_pol_sf"/>
</dbReference>
<feature type="compositionally biased region" description="Basic and acidic residues" evidence="1">
    <location>
        <begin position="706"/>
        <end position="729"/>
    </location>
</feature>
<keyword evidence="3" id="KW-1185">Reference proteome</keyword>
<dbReference type="EMBL" id="JAACJP010000004">
    <property type="protein sequence ID" value="KAF5384772.1"/>
    <property type="molecule type" value="Genomic_DNA"/>
</dbReference>
<comment type="caution">
    <text evidence="2">The sequence shown here is derived from an EMBL/GenBank/DDBJ whole genome shotgun (WGS) entry which is preliminary data.</text>
</comment>
<feature type="region of interest" description="Disordered" evidence="1">
    <location>
        <begin position="703"/>
        <end position="763"/>
    </location>
</feature>
<feature type="compositionally biased region" description="Basic and acidic residues" evidence="1">
    <location>
        <begin position="206"/>
        <end position="215"/>
    </location>
</feature>
<feature type="region of interest" description="Disordered" evidence="1">
    <location>
        <begin position="185"/>
        <end position="215"/>
    </location>
</feature>
<feature type="compositionally biased region" description="Polar residues" evidence="1">
    <location>
        <begin position="731"/>
        <end position="748"/>
    </location>
</feature>
<evidence type="ECO:0000313" key="3">
    <source>
        <dbReference type="Proteomes" id="UP000565441"/>
    </source>
</evidence>
<dbReference type="InterPro" id="IPR052055">
    <property type="entry name" value="Hepadnavirus_pol/RT"/>
</dbReference>